<dbReference type="AlphaFoldDB" id="A0AAN4W1J1"/>
<gene>
    <name evidence="1" type="ORF">PEDI_34650</name>
</gene>
<accession>A0AAN4W1J1</accession>
<evidence type="ECO:0000313" key="1">
    <source>
        <dbReference type="EMBL" id="GJM62913.1"/>
    </source>
</evidence>
<evidence type="ECO:0008006" key="3">
    <source>
        <dbReference type="Google" id="ProtNLM"/>
    </source>
</evidence>
<reference evidence="1 2" key="1">
    <citation type="submission" date="2021-12" db="EMBL/GenBank/DDBJ databases">
        <title>Genome sequencing of bacteria with rrn-lacking chromosome and rrn-plasmid.</title>
        <authorList>
            <person name="Anda M."/>
            <person name="Iwasaki W."/>
        </authorList>
    </citation>
    <scope>NUCLEOTIDE SEQUENCE [LARGE SCALE GENOMIC DNA]</scope>
    <source>
        <strain evidence="1 2">NBRC 15940</strain>
    </source>
</reference>
<evidence type="ECO:0000313" key="2">
    <source>
        <dbReference type="Proteomes" id="UP001310022"/>
    </source>
</evidence>
<dbReference type="EMBL" id="BQKE01000002">
    <property type="protein sequence ID" value="GJM62913.1"/>
    <property type="molecule type" value="Genomic_DNA"/>
</dbReference>
<organism evidence="1 2">
    <name type="scientific">Persicobacter diffluens</name>
    <dbReference type="NCBI Taxonomy" id="981"/>
    <lineage>
        <taxon>Bacteria</taxon>
        <taxon>Pseudomonadati</taxon>
        <taxon>Bacteroidota</taxon>
        <taxon>Cytophagia</taxon>
        <taxon>Cytophagales</taxon>
        <taxon>Persicobacteraceae</taxon>
        <taxon>Persicobacter</taxon>
    </lineage>
</organism>
<dbReference type="Proteomes" id="UP001310022">
    <property type="component" value="Unassembled WGS sequence"/>
</dbReference>
<dbReference type="PROSITE" id="PS51257">
    <property type="entry name" value="PROKAR_LIPOPROTEIN"/>
    <property type="match status" value="1"/>
</dbReference>
<protein>
    <recommendedName>
        <fullName evidence="3">Lipoprotein</fullName>
    </recommendedName>
</protein>
<sequence length="152" mass="17986">MRKIIAYLILNILLISCVYSSKNDFRHPKDAYSKKEFKMPERFLNMNFVKEEPSLNKFANHGRWHSSYIILNQDSSFIYSCFYEIGHAMTLGTYGLKNNHYAFNWDSVKTSEACKDTMFLKQKLNVENYKTLPNKIDNVEFYLGNDNLRIIK</sequence>
<name>A0AAN4W1J1_9BACT</name>
<keyword evidence="2" id="KW-1185">Reference proteome</keyword>
<proteinExistence type="predicted"/>
<comment type="caution">
    <text evidence="1">The sequence shown here is derived from an EMBL/GenBank/DDBJ whole genome shotgun (WGS) entry which is preliminary data.</text>
</comment>